<keyword evidence="4" id="KW-0067">ATP-binding</keyword>
<dbReference type="PROSITE" id="PS50929">
    <property type="entry name" value="ABC_TM1F"/>
    <property type="match status" value="1"/>
</dbReference>
<proteinExistence type="predicted"/>
<dbReference type="SUPFAM" id="SSF90123">
    <property type="entry name" value="ABC transporter transmembrane region"/>
    <property type="match status" value="1"/>
</dbReference>
<dbReference type="InterPro" id="IPR011527">
    <property type="entry name" value="ABC1_TM_dom"/>
</dbReference>
<evidence type="ECO:0000256" key="2">
    <source>
        <dbReference type="ARBA" id="ARBA00022692"/>
    </source>
</evidence>
<dbReference type="PANTHER" id="PTHR24223:SF356">
    <property type="entry name" value="ATP-BINDING CASSETTE TRANSPORTER ABC4"/>
    <property type="match status" value="1"/>
</dbReference>
<dbReference type="CDD" id="cd03250">
    <property type="entry name" value="ABCC_MRP_domain1"/>
    <property type="match status" value="1"/>
</dbReference>
<sequence>MTDSNLFVYQAELENNFLSVATPIKLPLDDVRSIPFIVAVASLGFQAIHLIAYGVRVVVQRKRTSVFNESEAETQPARTGFFEKWNNHVAFYGGHIIFAFILIRFAGSAFLLHLSGNTIRATCSSGVDSLGECPEVFWTVTFLCSTLLGLISVLSKTRSTSATRYNIVILLSALSLYLYRDVWPLATYEKQPADSDEGPVLVAKIIILMFIAILIPLFIPRRYIPVDPKDPMPVPNPEQTASIFSLATFTFLDPVIFLGSKVKHLSFRQIPALADYDSAEYTTKRAFPYLDVFAGARPRHLFFRLMRVFIKEYMVMLVTLLFYTLGAFVSPIGIYKVLNYLETGGEGQSIKPWVWVIWLFLGPMIQSMCFQWYLFTATHVLALCEILVTELVFEHSLRIRLKADASRKTESRMSTGDTCRADSPGSKSSENAAASSPADNSEDSSIVDREASTTSDGPTIVRRDPSTSTSTLTLKGTVKAKGKQNAMAPPAEDSKKKSDGNLVGKINNLVTSDLNNITGARDFLWLLLGVPLNIGLCLAFLYRLLGWSTFVGFGVTIALLPLPGYVAKKIQQTQSQRMKHTDARVQAVSEAMSIIRMVKLFGWEDKMSERLKAKREEELKLVWKLKLLNWGSAMLYFPDFHHGCIIWSVHRTSNRNLPIAASLPEAPSSLEIGFHNASFAWTLDEESDSGMATPSSRVYRLRVEGDLLFKRNAINLIIGPTGSGKTSILMALLGEMHFVPMAPDLWFNLPRSGGIAYAAQESWVQNDTIRNNILFGSDYNEERYNKVIKQCALEHDLELFDAGDATEVGERGLTLSGGQKARVTLARVIYSPAEIILLDDVLAALDVHTST</sequence>
<dbReference type="InterPro" id="IPR036640">
    <property type="entry name" value="ABC1_TM_sf"/>
</dbReference>
<dbReference type="Pfam" id="PF00005">
    <property type="entry name" value="ABC_tran"/>
    <property type="match status" value="1"/>
</dbReference>
<dbReference type="Gene3D" id="1.20.1560.10">
    <property type="entry name" value="ABC transporter type 1, transmembrane domain"/>
    <property type="match status" value="1"/>
</dbReference>
<dbReference type="AlphaFoldDB" id="A0A9P5ZB24"/>
<dbReference type="InterPro" id="IPR027417">
    <property type="entry name" value="P-loop_NTPase"/>
</dbReference>
<dbReference type="Gene3D" id="3.40.50.300">
    <property type="entry name" value="P-loop containing nucleotide triphosphate hydrolases"/>
    <property type="match status" value="1"/>
</dbReference>
<feature type="transmembrane region" description="Helical" evidence="8">
    <location>
        <begin position="547"/>
        <end position="567"/>
    </location>
</feature>
<reference evidence="10" key="1">
    <citation type="submission" date="2020-11" db="EMBL/GenBank/DDBJ databases">
        <authorList>
            <consortium name="DOE Joint Genome Institute"/>
            <person name="Ahrendt S."/>
            <person name="Riley R."/>
            <person name="Andreopoulos W."/>
            <person name="Labutti K."/>
            <person name="Pangilinan J."/>
            <person name="Ruiz-Duenas F.J."/>
            <person name="Barrasa J.M."/>
            <person name="Sanchez-Garcia M."/>
            <person name="Camarero S."/>
            <person name="Miyauchi S."/>
            <person name="Serrano A."/>
            <person name="Linde D."/>
            <person name="Babiker R."/>
            <person name="Drula E."/>
            <person name="Ayuso-Fernandez I."/>
            <person name="Pacheco R."/>
            <person name="Padilla G."/>
            <person name="Ferreira P."/>
            <person name="Barriuso J."/>
            <person name="Kellner H."/>
            <person name="Castanera R."/>
            <person name="Alfaro M."/>
            <person name="Ramirez L."/>
            <person name="Pisabarro A.G."/>
            <person name="Kuo A."/>
            <person name="Tritt A."/>
            <person name="Lipzen A."/>
            <person name="He G."/>
            <person name="Yan M."/>
            <person name="Ng V."/>
            <person name="Cullen D."/>
            <person name="Martin F."/>
            <person name="Rosso M.-N."/>
            <person name="Henrissat B."/>
            <person name="Hibbett D."/>
            <person name="Martinez A.T."/>
            <person name="Grigoriev I.V."/>
        </authorList>
    </citation>
    <scope>NUCLEOTIDE SEQUENCE</scope>
    <source>
        <strain evidence="10">CIRM-BRFM 674</strain>
    </source>
</reference>
<keyword evidence="2 8" id="KW-0812">Transmembrane</keyword>
<feature type="region of interest" description="Disordered" evidence="7">
    <location>
        <begin position="410"/>
        <end position="502"/>
    </location>
</feature>
<keyword evidence="11" id="KW-1185">Reference proteome</keyword>
<evidence type="ECO:0000313" key="11">
    <source>
        <dbReference type="Proteomes" id="UP000807469"/>
    </source>
</evidence>
<dbReference type="InterPro" id="IPR003439">
    <property type="entry name" value="ABC_transporter-like_ATP-bd"/>
</dbReference>
<dbReference type="GO" id="GO:0140359">
    <property type="term" value="F:ABC-type transporter activity"/>
    <property type="evidence" value="ECO:0007669"/>
    <property type="project" value="InterPro"/>
</dbReference>
<evidence type="ECO:0000313" key="10">
    <source>
        <dbReference type="EMBL" id="KAF9483590.1"/>
    </source>
</evidence>
<dbReference type="CDD" id="cd18596">
    <property type="entry name" value="ABC_6TM_VMR1_D1_like"/>
    <property type="match status" value="1"/>
</dbReference>
<dbReference type="GO" id="GO:0016887">
    <property type="term" value="F:ATP hydrolysis activity"/>
    <property type="evidence" value="ECO:0007669"/>
    <property type="project" value="InterPro"/>
</dbReference>
<comment type="caution">
    <text evidence="10">The sequence shown here is derived from an EMBL/GenBank/DDBJ whole genome shotgun (WGS) entry which is preliminary data.</text>
</comment>
<evidence type="ECO:0000259" key="9">
    <source>
        <dbReference type="PROSITE" id="PS50929"/>
    </source>
</evidence>
<evidence type="ECO:0000256" key="7">
    <source>
        <dbReference type="SAM" id="MobiDB-lite"/>
    </source>
</evidence>
<evidence type="ECO:0000256" key="5">
    <source>
        <dbReference type="ARBA" id="ARBA00022989"/>
    </source>
</evidence>
<feature type="transmembrane region" description="Helical" evidence="8">
    <location>
        <begin position="313"/>
        <end position="335"/>
    </location>
</feature>
<keyword evidence="6 8" id="KW-0472">Membrane</keyword>
<dbReference type="SUPFAM" id="SSF52540">
    <property type="entry name" value="P-loop containing nucleoside triphosphate hydrolases"/>
    <property type="match status" value="1"/>
</dbReference>
<dbReference type="Pfam" id="PF00664">
    <property type="entry name" value="ABC_membrane"/>
    <property type="match status" value="1"/>
</dbReference>
<dbReference type="Proteomes" id="UP000807469">
    <property type="component" value="Unassembled WGS sequence"/>
</dbReference>
<dbReference type="PANTHER" id="PTHR24223">
    <property type="entry name" value="ATP-BINDING CASSETTE SUB-FAMILY C"/>
    <property type="match status" value="1"/>
</dbReference>
<feature type="domain" description="ABC transmembrane type-1" evidence="9">
    <location>
        <begin position="315"/>
        <end position="625"/>
    </location>
</feature>
<feature type="transmembrane region" description="Helical" evidence="8">
    <location>
        <begin position="200"/>
        <end position="219"/>
    </location>
</feature>
<feature type="transmembrane region" description="Helical" evidence="8">
    <location>
        <begin position="523"/>
        <end position="541"/>
    </location>
</feature>
<protein>
    <recommendedName>
        <fullName evidence="9">ABC transmembrane type-1 domain-containing protein</fullName>
    </recommendedName>
</protein>
<dbReference type="InterPro" id="IPR050173">
    <property type="entry name" value="ABC_transporter_C-like"/>
</dbReference>
<dbReference type="GO" id="GO:0005524">
    <property type="term" value="F:ATP binding"/>
    <property type="evidence" value="ECO:0007669"/>
    <property type="project" value="UniProtKB-KW"/>
</dbReference>
<accession>A0A9P5ZB24</accession>
<feature type="transmembrane region" description="Helical" evidence="8">
    <location>
        <begin position="355"/>
        <end position="375"/>
    </location>
</feature>
<organism evidence="10 11">
    <name type="scientific">Pholiota conissans</name>
    <dbReference type="NCBI Taxonomy" id="109636"/>
    <lineage>
        <taxon>Eukaryota</taxon>
        <taxon>Fungi</taxon>
        <taxon>Dikarya</taxon>
        <taxon>Basidiomycota</taxon>
        <taxon>Agaricomycotina</taxon>
        <taxon>Agaricomycetes</taxon>
        <taxon>Agaricomycetidae</taxon>
        <taxon>Agaricales</taxon>
        <taxon>Agaricineae</taxon>
        <taxon>Strophariaceae</taxon>
        <taxon>Pholiota</taxon>
    </lineage>
</organism>
<feature type="transmembrane region" description="Helical" evidence="8">
    <location>
        <begin position="89"/>
        <end position="116"/>
    </location>
</feature>
<gene>
    <name evidence="10" type="ORF">BDN70DRAFT_990288</name>
</gene>
<evidence type="ECO:0000256" key="4">
    <source>
        <dbReference type="ARBA" id="ARBA00022840"/>
    </source>
</evidence>
<evidence type="ECO:0000256" key="6">
    <source>
        <dbReference type="ARBA" id="ARBA00023136"/>
    </source>
</evidence>
<feature type="transmembrane region" description="Helical" evidence="8">
    <location>
        <begin position="34"/>
        <end position="55"/>
    </location>
</feature>
<evidence type="ECO:0000256" key="8">
    <source>
        <dbReference type="SAM" id="Phobius"/>
    </source>
</evidence>
<keyword evidence="3" id="KW-0547">Nucleotide-binding</keyword>
<dbReference type="GO" id="GO:0016020">
    <property type="term" value="C:membrane"/>
    <property type="evidence" value="ECO:0007669"/>
    <property type="project" value="InterPro"/>
</dbReference>
<evidence type="ECO:0000256" key="3">
    <source>
        <dbReference type="ARBA" id="ARBA00022741"/>
    </source>
</evidence>
<dbReference type="OrthoDB" id="6500128at2759"/>
<evidence type="ECO:0000256" key="1">
    <source>
        <dbReference type="ARBA" id="ARBA00022448"/>
    </source>
</evidence>
<feature type="transmembrane region" description="Helical" evidence="8">
    <location>
        <begin position="162"/>
        <end position="180"/>
    </location>
</feature>
<keyword evidence="1" id="KW-0813">Transport</keyword>
<feature type="compositionally biased region" description="Polar residues" evidence="7">
    <location>
        <begin position="425"/>
        <end position="439"/>
    </location>
</feature>
<keyword evidence="5 8" id="KW-1133">Transmembrane helix</keyword>
<feature type="transmembrane region" description="Helical" evidence="8">
    <location>
        <begin position="136"/>
        <end position="155"/>
    </location>
</feature>
<dbReference type="EMBL" id="MU155152">
    <property type="protein sequence ID" value="KAF9483590.1"/>
    <property type="molecule type" value="Genomic_DNA"/>
</dbReference>
<name>A0A9P5ZB24_9AGAR</name>